<keyword evidence="3" id="KW-1185">Reference proteome</keyword>
<evidence type="ECO:0008006" key="4">
    <source>
        <dbReference type="Google" id="ProtNLM"/>
    </source>
</evidence>
<name>A0ABN8X7L6_9GAMM</name>
<organism evidence="2 3">
    <name type="scientific">Methylocaldum szegediense</name>
    <dbReference type="NCBI Taxonomy" id="73780"/>
    <lineage>
        <taxon>Bacteria</taxon>
        <taxon>Pseudomonadati</taxon>
        <taxon>Pseudomonadota</taxon>
        <taxon>Gammaproteobacteria</taxon>
        <taxon>Methylococcales</taxon>
        <taxon>Methylococcaceae</taxon>
        <taxon>Methylocaldum</taxon>
    </lineage>
</organism>
<protein>
    <recommendedName>
        <fullName evidence="4">PEP-CTERM sorting domain-containing protein</fullName>
    </recommendedName>
</protein>
<feature type="signal peptide" evidence="1">
    <location>
        <begin position="1"/>
        <end position="26"/>
    </location>
</feature>
<evidence type="ECO:0000256" key="1">
    <source>
        <dbReference type="SAM" id="SignalP"/>
    </source>
</evidence>
<evidence type="ECO:0000313" key="2">
    <source>
        <dbReference type="EMBL" id="CAI8841708.1"/>
    </source>
</evidence>
<reference evidence="2 3" key="1">
    <citation type="submission" date="2023-03" db="EMBL/GenBank/DDBJ databases">
        <authorList>
            <person name="Pearce D."/>
        </authorList>
    </citation>
    <scope>NUCLEOTIDE SEQUENCE [LARGE SCALE GENOMIC DNA]</scope>
    <source>
        <strain evidence="2">Msz</strain>
    </source>
</reference>
<feature type="chain" id="PRO_5046494807" description="PEP-CTERM sorting domain-containing protein" evidence="1">
    <location>
        <begin position="27"/>
        <end position="288"/>
    </location>
</feature>
<accession>A0ABN8X7L6</accession>
<dbReference type="Proteomes" id="UP001162030">
    <property type="component" value="Chromosome"/>
</dbReference>
<evidence type="ECO:0000313" key="3">
    <source>
        <dbReference type="Proteomes" id="UP001162030"/>
    </source>
</evidence>
<keyword evidence="1" id="KW-0732">Signal</keyword>
<sequence>MNKPLFTHSTAAIAIALASQNDLAVAATTISVEATSDTFLTNDINQAGSDMSSFGAMMISAPVQNLAMGVTQYRTMENLIAYNTASIKDGFDAEFGAGNWHVTDVQFKWYTNFDIPGVPANNAQFNVPAPGYFNIGYFSNDNWFNPATAGPAGTANPDLNWNSVYGSGGAYNDLFTGQESVGTFYYPGGTFNGAQNCAGEVCAPRFWDLELIPSMLSDIAAGGYLSFHGTAADDNLVYLINQMTKPDAHPQIFITAGAGPAPVPIPAAVWLFGSALATPVGFDRRKAL</sequence>
<dbReference type="RefSeq" id="WP_317964032.1">
    <property type="nucleotide sequence ID" value="NZ_OX458333.1"/>
</dbReference>
<dbReference type="EMBL" id="OX458333">
    <property type="protein sequence ID" value="CAI8841708.1"/>
    <property type="molecule type" value="Genomic_DNA"/>
</dbReference>
<proteinExistence type="predicted"/>
<gene>
    <name evidence="2" type="ORF">MSZNOR_2339</name>
</gene>